<dbReference type="InterPro" id="IPR025248">
    <property type="entry name" value="DUF4007"/>
</dbReference>
<organism evidence="2 3">
    <name type="scientific">Thiocapsa imhoffii</name>
    <dbReference type="NCBI Taxonomy" id="382777"/>
    <lineage>
        <taxon>Bacteria</taxon>
        <taxon>Pseudomonadati</taxon>
        <taxon>Pseudomonadota</taxon>
        <taxon>Gammaproteobacteria</taxon>
        <taxon>Chromatiales</taxon>
        <taxon>Chromatiaceae</taxon>
        <taxon>Thiocapsa</taxon>
    </lineage>
</organism>
<sequence length="311" mass="34318">MRINRARATFGRHETFPLRYGWLPKGFEAIGQDPEIFTKPEEAMITLGVGRNMVNAIQYWLQVTGLVTFDAGQAQPTALGTALLGAQADPYLEDDATLWILHWLIASNAEAATGFFWFFNRFAMPRFRDAEVLHALEEFSAQELKANRSLSTLKSDVSTLLRMYAAEPGRGDEHLDSPFAQFGLIEPDPGAGFRSLRTPRATLPPVALQFAIAQRLNAESGQATALPVRVLLYSDAGWAAPGAVFRLTEDGLMHGLARLIEQDPQRYVLRDTAGLHQLYLRGGPPDPVDILAAHYRGRTASTTLANRRTAA</sequence>
<gene>
    <name evidence="2" type="ORF">CKO25_09115</name>
</gene>
<dbReference type="EMBL" id="NRSD01000007">
    <property type="protein sequence ID" value="MBK1644805.1"/>
    <property type="molecule type" value="Genomic_DNA"/>
</dbReference>
<name>A0A9X0WHT6_9GAMM</name>
<protein>
    <recommendedName>
        <fullName evidence="1">DUF4007 domain-containing protein</fullName>
    </recommendedName>
</protein>
<keyword evidence="3" id="KW-1185">Reference proteome</keyword>
<accession>A0A9X0WHT6</accession>
<proteinExistence type="predicted"/>
<dbReference type="Proteomes" id="UP001138802">
    <property type="component" value="Unassembled WGS sequence"/>
</dbReference>
<reference evidence="2 3" key="1">
    <citation type="journal article" date="2020" name="Microorganisms">
        <title>Osmotic Adaptation and Compatible Solute Biosynthesis of Phototrophic Bacteria as Revealed from Genome Analyses.</title>
        <authorList>
            <person name="Imhoff J.F."/>
            <person name="Rahn T."/>
            <person name="Kunzel S."/>
            <person name="Keller A."/>
            <person name="Neulinger S.C."/>
        </authorList>
    </citation>
    <scope>NUCLEOTIDE SEQUENCE [LARGE SCALE GENOMIC DNA]</scope>
    <source>
        <strain evidence="2 3">DSM 21303</strain>
    </source>
</reference>
<evidence type="ECO:0000313" key="2">
    <source>
        <dbReference type="EMBL" id="MBK1644805.1"/>
    </source>
</evidence>
<evidence type="ECO:0000259" key="1">
    <source>
        <dbReference type="Pfam" id="PF13182"/>
    </source>
</evidence>
<comment type="caution">
    <text evidence="2">The sequence shown here is derived from an EMBL/GenBank/DDBJ whole genome shotgun (WGS) entry which is preliminary data.</text>
</comment>
<feature type="domain" description="DUF4007" evidence="1">
    <location>
        <begin position="10"/>
        <end position="295"/>
    </location>
</feature>
<dbReference type="RefSeq" id="WP_200387611.1">
    <property type="nucleotide sequence ID" value="NZ_NRSD01000007.1"/>
</dbReference>
<dbReference type="Pfam" id="PF13182">
    <property type="entry name" value="DUF4007"/>
    <property type="match status" value="1"/>
</dbReference>
<dbReference type="AlphaFoldDB" id="A0A9X0WHT6"/>
<evidence type="ECO:0000313" key="3">
    <source>
        <dbReference type="Proteomes" id="UP001138802"/>
    </source>
</evidence>